<comment type="similarity">
    <text evidence="2 8">In the C-terminal section; belongs to the purine/pyrimidine phosphoribosyltransferase family.</text>
</comment>
<feature type="binding site" evidence="10">
    <location>
        <position position="458"/>
    </location>
    <ligand>
        <name>[4Fe-4S] cluster</name>
        <dbReference type="ChEBI" id="CHEBI:49883"/>
    </ligand>
</feature>
<dbReference type="HOGENOM" id="CLU_022389_4_0_9"/>
<dbReference type="InterPro" id="IPR029057">
    <property type="entry name" value="PRTase-like"/>
</dbReference>
<evidence type="ECO:0000256" key="8">
    <source>
        <dbReference type="PIRNR" id="PIRNR000485"/>
    </source>
</evidence>
<dbReference type="Gene3D" id="3.40.50.2020">
    <property type="match status" value="1"/>
</dbReference>
<dbReference type="AlphaFoldDB" id="G8LXC7"/>
<dbReference type="RefSeq" id="WP_014256377.1">
    <property type="nucleotide sequence ID" value="NC_016627.1"/>
</dbReference>
<evidence type="ECO:0000256" key="3">
    <source>
        <dbReference type="ARBA" id="ARBA00011941"/>
    </source>
</evidence>
<dbReference type="UniPathway" id="UPA00074">
    <property type="reaction ID" value="UER00124"/>
</dbReference>
<feature type="binding site" evidence="10">
    <location>
        <position position="380"/>
    </location>
    <ligand>
        <name>[4Fe-4S] cluster</name>
        <dbReference type="ChEBI" id="CHEBI:49883"/>
    </ligand>
</feature>
<sequence length="466" mass="51860">MGGIFGVASKNDCVTDLFFGTDYHSHLGTSRGGLSVWNGNGFTRSIHNIENTQFRTKFENDLPGMAGNLGIGCISDNEAQPLSIFSHHGDYSITTVGRINNIEELVKKAFEKHYLHFSEMSKSEINPTEVVAALIDQESTIEEGIRRAQESIDGSCSMLILTSKGIYAARDLYGRTPLVVGAKDGAFCVASESCAFPNLGYKTKYELGPGEIVFITPEGIEKIAPPGNKMKICAFLWVYYGYPSSSYEGMNVETMRYRNGAALARRDNVKIDLVAGVPDSGVAHAIGYSNEARVPFSRPFIKYTPTWARSFMPQDQAIRNLVAKMKLIPIPELVEGKSVLFCDDSIVRGTQLRETAELLYNCNAREVHMRSACPPLLYSCKYLNFSRSRSEMDLAARRAIVQLEGTMPDSIDEYTDSSTEKYNCMVDCIRKHLNLTTLKYQTLEDMIEAIGLPEDKVCTYCWNGKK</sequence>
<feature type="binding site" evidence="9">
    <location>
        <position position="280"/>
    </location>
    <ligand>
        <name>Mg(2+)</name>
        <dbReference type="ChEBI" id="CHEBI:18420"/>
    </ligand>
</feature>
<evidence type="ECO:0000313" key="13">
    <source>
        <dbReference type="Proteomes" id="UP000005435"/>
    </source>
</evidence>
<dbReference type="InterPro" id="IPR029055">
    <property type="entry name" value="Ntn_hydrolases_N"/>
</dbReference>
<dbReference type="Pfam" id="PF13537">
    <property type="entry name" value="GATase_7"/>
    <property type="match status" value="1"/>
</dbReference>
<dbReference type="GO" id="GO:0051536">
    <property type="term" value="F:iron-sulfur cluster binding"/>
    <property type="evidence" value="ECO:0007669"/>
    <property type="project" value="UniProtKB-KW"/>
</dbReference>
<keyword evidence="5 8" id="KW-0808">Transferase</keyword>
<reference evidence="13" key="1">
    <citation type="submission" date="2011-12" db="EMBL/GenBank/DDBJ databases">
        <title>Complete sequence of Clostridium clariflavum DSM 19732.</title>
        <authorList>
            <consortium name="US DOE Joint Genome Institute"/>
            <person name="Lucas S."/>
            <person name="Han J."/>
            <person name="Lapidus A."/>
            <person name="Cheng J.-F."/>
            <person name="Goodwin L."/>
            <person name="Pitluck S."/>
            <person name="Peters L."/>
            <person name="Teshima H."/>
            <person name="Detter J.C."/>
            <person name="Han C."/>
            <person name="Tapia R."/>
            <person name="Land M."/>
            <person name="Hauser L."/>
            <person name="Kyrpides N."/>
            <person name="Ivanova N."/>
            <person name="Pagani I."/>
            <person name="Kitzmiller T."/>
            <person name="Lynd L."/>
            <person name="Izquierdo J."/>
            <person name="Woyke T."/>
        </authorList>
    </citation>
    <scope>NUCLEOTIDE SEQUENCE [LARGE SCALE GENOMIC DNA]</scope>
    <source>
        <strain evidence="13">DSM 19732 / NBRC 101661 / EBR45</strain>
    </source>
</reference>
<protein>
    <recommendedName>
        <fullName evidence="3 8">Amidophosphoribosyltransferase</fullName>
        <shortName evidence="8">ATase</shortName>
        <ecNumber evidence="3 8">2.4.2.14</ecNumber>
    </recommendedName>
    <alternativeName>
        <fullName evidence="8">Glutamine phosphoribosylpyrophosphate amidotransferase</fullName>
    </alternativeName>
</protein>
<reference evidence="12 13" key="2">
    <citation type="journal article" date="2012" name="Stand. Genomic Sci.">
        <title>Complete Genome Sequence of Clostridium clariflavum DSM 19732.</title>
        <authorList>
            <person name="Izquierdo J.A."/>
            <person name="Goodwin L."/>
            <person name="Davenport K.W."/>
            <person name="Teshima H."/>
            <person name="Bruce D."/>
            <person name="Detter C."/>
            <person name="Tapia R."/>
            <person name="Han S."/>
            <person name="Land M."/>
            <person name="Hauser L."/>
            <person name="Jeffries C.D."/>
            <person name="Han J."/>
            <person name="Pitluck S."/>
            <person name="Nolan M."/>
            <person name="Chen A."/>
            <person name="Huntemann M."/>
            <person name="Mavromatis K."/>
            <person name="Mikhailova N."/>
            <person name="Liolios K."/>
            <person name="Woyke T."/>
            <person name="Lynd L.R."/>
        </authorList>
    </citation>
    <scope>NUCLEOTIDE SEQUENCE [LARGE SCALE GENOMIC DNA]</scope>
    <source>
        <strain evidence="13">DSM 19732 / NBRC 101661 / EBR45</strain>
    </source>
</reference>
<comment type="pathway">
    <text evidence="1 8">Purine metabolism; IMP biosynthesis via de novo pathway; N(1)-(5-phospho-D-ribosyl)glycinamide from 5-phospho-alpha-D-ribose 1-diphosphate: step 1/2.</text>
</comment>
<dbReference type="EMBL" id="CP003065">
    <property type="protein sequence ID" value="AEV69845.1"/>
    <property type="molecule type" value="Genomic_DNA"/>
</dbReference>
<dbReference type="Proteomes" id="UP000005435">
    <property type="component" value="Chromosome"/>
</dbReference>
<keyword evidence="10" id="KW-0411">Iron-sulfur</keyword>
<evidence type="ECO:0000256" key="10">
    <source>
        <dbReference type="PIRSR" id="PIRSR000485-3"/>
    </source>
</evidence>
<keyword evidence="4 8" id="KW-0328">Glycosyltransferase</keyword>
<keyword evidence="9" id="KW-0460">Magnesium</keyword>
<dbReference type="PIRSF" id="PIRSF000485">
    <property type="entry name" value="Amd_phspho_trans"/>
    <property type="match status" value="1"/>
</dbReference>
<dbReference type="OrthoDB" id="9801213at2"/>
<evidence type="ECO:0000256" key="5">
    <source>
        <dbReference type="ARBA" id="ARBA00022679"/>
    </source>
</evidence>
<evidence type="ECO:0000256" key="9">
    <source>
        <dbReference type="PIRSR" id="PIRSR000485-2"/>
    </source>
</evidence>
<keyword evidence="10" id="KW-0408">Iron</keyword>
<dbReference type="eggNOG" id="COG0034">
    <property type="taxonomic scope" value="Bacteria"/>
</dbReference>
<dbReference type="GO" id="GO:0006189">
    <property type="term" value="P:'de novo' IMP biosynthetic process"/>
    <property type="evidence" value="ECO:0007669"/>
    <property type="project" value="UniProtKB-UniPathway"/>
</dbReference>
<dbReference type="EC" id="2.4.2.14" evidence="3 8"/>
<dbReference type="SUPFAM" id="SSF56235">
    <property type="entry name" value="N-terminal nucleophile aminohydrolases (Ntn hydrolases)"/>
    <property type="match status" value="1"/>
</dbReference>
<dbReference type="PROSITE" id="PS51278">
    <property type="entry name" value="GATASE_TYPE_2"/>
    <property type="match status" value="1"/>
</dbReference>
<evidence type="ECO:0000313" key="12">
    <source>
        <dbReference type="EMBL" id="AEV69845.1"/>
    </source>
</evidence>
<dbReference type="GO" id="GO:0009113">
    <property type="term" value="P:purine nucleobase biosynthetic process"/>
    <property type="evidence" value="ECO:0007669"/>
    <property type="project" value="InterPro"/>
</dbReference>
<dbReference type="GO" id="GO:0046872">
    <property type="term" value="F:metal ion binding"/>
    <property type="evidence" value="ECO:0007669"/>
    <property type="project" value="UniProtKB-KW"/>
</dbReference>
<evidence type="ECO:0000256" key="4">
    <source>
        <dbReference type="ARBA" id="ARBA00022676"/>
    </source>
</evidence>
<feature type="binding site" evidence="10">
    <location>
        <position position="233"/>
    </location>
    <ligand>
        <name>[4Fe-4S] cluster</name>
        <dbReference type="ChEBI" id="CHEBI:49883"/>
    </ligand>
</feature>
<evidence type="ECO:0000256" key="7">
    <source>
        <dbReference type="ARBA" id="ARBA00022962"/>
    </source>
</evidence>
<feature type="domain" description="Glutamine amidotransferase type-2" evidence="11">
    <location>
        <begin position="2"/>
        <end position="218"/>
    </location>
</feature>
<dbReference type="SUPFAM" id="SSF53271">
    <property type="entry name" value="PRTase-like"/>
    <property type="match status" value="1"/>
</dbReference>
<gene>
    <name evidence="12" type="ordered locus">Clocl_3346</name>
</gene>
<dbReference type="GO" id="GO:0004044">
    <property type="term" value="F:amidophosphoribosyltransferase activity"/>
    <property type="evidence" value="ECO:0007669"/>
    <property type="project" value="UniProtKB-EC"/>
</dbReference>
<evidence type="ECO:0000256" key="6">
    <source>
        <dbReference type="ARBA" id="ARBA00022755"/>
    </source>
</evidence>
<feature type="binding site" evidence="9">
    <location>
        <position position="343"/>
    </location>
    <ligand>
        <name>Mg(2+)</name>
        <dbReference type="ChEBI" id="CHEBI:18420"/>
    </ligand>
</feature>
<dbReference type="InterPro" id="IPR017932">
    <property type="entry name" value="GATase_2_dom"/>
</dbReference>
<keyword evidence="9" id="KW-0479">Metal-binding</keyword>
<name>G8LXC7_ACECE</name>
<feature type="binding site" evidence="9">
    <location>
        <position position="344"/>
    </location>
    <ligand>
        <name>Mg(2+)</name>
        <dbReference type="ChEBI" id="CHEBI:18420"/>
    </ligand>
</feature>
<keyword evidence="6 8" id="KW-0658">Purine biosynthesis</keyword>
<dbReference type="InterPro" id="IPR000836">
    <property type="entry name" value="PRTase_dom"/>
</dbReference>
<evidence type="ECO:0000259" key="11">
    <source>
        <dbReference type="PROSITE" id="PS51278"/>
    </source>
</evidence>
<evidence type="ECO:0000256" key="2">
    <source>
        <dbReference type="ARBA" id="ARBA00010138"/>
    </source>
</evidence>
<dbReference type="Gene3D" id="3.60.20.10">
    <property type="entry name" value="Glutamine Phosphoribosylpyrophosphate, subunit 1, domain 1"/>
    <property type="match status" value="1"/>
</dbReference>
<evidence type="ECO:0000256" key="1">
    <source>
        <dbReference type="ARBA" id="ARBA00005209"/>
    </source>
</evidence>
<organism evidence="12 13">
    <name type="scientific">Acetivibrio clariflavus (strain DSM 19732 / NBRC 101661 / EBR45)</name>
    <name type="common">Clostridium clariflavum</name>
    <dbReference type="NCBI Taxonomy" id="720554"/>
    <lineage>
        <taxon>Bacteria</taxon>
        <taxon>Bacillati</taxon>
        <taxon>Bacillota</taxon>
        <taxon>Clostridia</taxon>
        <taxon>Eubacteriales</taxon>
        <taxon>Oscillospiraceae</taxon>
        <taxon>Acetivibrio</taxon>
    </lineage>
</organism>
<proteinExistence type="inferred from homology"/>
<accession>G8LXC7</accession>
<comment type="cofactor">
    <cofactor evidence="10">
        <name>[4Fe-4S] cluster</name>
        <dbReference type="ChEBI" id="CHEBI:49883"/>
    </cofactor>
    <text evidence="10">Binds 1 [4Fe-4S] cluster per subunit.</text>
</comment>
<comment type="cofactor">
    <cofactor evidence="9">
        <name>Mg(2+)</name>
        <dbReference type="ChEBI" id="CHEBI:18420"/>
    </cofactor>
    <text evidence="9">Binds 1 Mg(2+) ion per subunit.</text>
</comment>
<comment type="catalytic activity">
    <reaction evidence="8">
        <text>5-phospho-beta-D-ribosylamine + L-glutamate + diphosphate = 5-phospho-alpha-D-ribose 1-diphosphate + L-glutamine + H2O</text>
        <dbReference type="Rhea" id="RHEA:14905"/>
        <dbReference type="ChEBI" id="CHEBI:15377"/>
        <dbReference type="ChEBI" id="CHEBI:29985"/>
        <dbReference type="ChEBI" id="CHEBI:33019"/>
        <dbReference type="ChEBI" id="CHEBI:58017"/>
        <dbReference type="ChEBI" id="CHEBI:58359"/>
        <dbReference type="ChEBI" id="CHEBI:58681"/>
        <dbReference type="EC" id="2.4.2.14"/>
    </reaction>
</comment>
<dbReference type="KEGG" id="ccl:Clocl_3346"/>
<dbReference type="PANTHER" id="PTHR11907">
    <property type="entry name" value="AMIDOPHOSPHORIBOSYLTRANSFERASE"/>
    <property type="match status" value="1"/>
</dbReference>
<feature type="binding site" evidence="10">
    <location>
        <position position="461"/>
    </location>
    <ligand>
        <name>[4Fe-4S] cluster</name>
        <dbReference type="ChEBI" id="CHEBI:49883"/>
    </ligand>
</feature>
<dbReference type="CDD" id="cd06223">
    <property type="entry name" value="PRTases_typeI"/>
    <property type="match status" value="1"/>
</dbReference>
<dbReference type="STRING" id="720554.Clocl_3346"/>
<dbReference type="InterPro" id="IPR005854">
    <property type="entry name" value="PurF"/>
</dbReference>
<keyword evidence="7" id="KW-0315">Glutamine amidotransferase</keyword>
<keyword evidence="13" id="KW-1185">Reference proteome</keyword>